<name>A0ABT7E315_9NEIS</name>
<proteinExistence type="predicted"/>
<dbReference type="InterPro" id="IPR010261">
    <property type="entry name" value="Tir_chaperone"/>
</dbReference>
<gene>
    <name evidence="1" type="ORF">PZA18_17160</name>
</gene>
<dbReference type="SUPFAM" id="SSF69635">
    <property type="entry name" value="Type III secretory system chaperone-like"/>
    <property type="match status" value="1"/>
</dbReference>
<sequence>MTMNQEATQIIANALAQLGLQVPSPMTENLSITLKDQTVLRIDVVDSGKRVVVWNELLRWPRPEEEAELLENLLRMHAFGTATQGAAFTANREAGSVVVFKSFPSHRLSADWLAEELESLVALIAQIQAMGKAGQLGGDAAAGQASVGGTPSFA</sequence>
<keyword evidence="2" id="KW-1185">Reference proteome</keyword>
<dbReference type="Pfam" id="PF05932">
    <property type="entry name" value="CesT"/>
    <property type="match status" value="1"/>
</dbReference>
<evidence type="ECO:0000313" key="1">
    <source>
        <dbReference type="EMBL" id="MDK2125785.1"/>
    </source>
</evidence>
<protein>
    <submittedName>
        <fullName evidence="1">Type III secretion system chaperone</fullName>
    </submittedName>
</protein>
<organism evidence="1 2">
    <name type="scientific">Parachitinimonas caeni</name>
    <dbReference type="NCBI Taxonomy" id="3031301"/>
    <lineage>
        <taxon>Bacteria</taxon>
        <taxon>Pseudomonadati</taxon>
        <taxon>Pseudomonadota</taxon>
        <taxon>Betaproteobacteria</taxon>
        <taxon>Neisseriales</taxon>
        <taxon>Chitinibacteraceae</taxon>
        <taxon>Parachitinimonas</taxon>
    </lineage>
</organism>
<accession>A0ABT7E315</accession>
<comment type="caution">
    <text evidence="1">The sequence shown here is derived from an EMBL/GenBank/DDBJ whole genome shotgun (WGS) entry which is preliminary data.</text>
</comment>
<evidence type="ECO:0000313" key="2">
    <source>
        <dbReference type="Proteomes" id="UP001172778"/>
    </source>
</evidence>
<dbReference type="EMBL" id="JARRAF010000024">
    <property type="protein sequence ID" value="MDK2125785.1"/>
    <property type="molecule type" value="Genomic_DNA"/>
</dbReference>
<dbReference type="Gene3D" id="3.30.1460.10">
    <property type="match status" value="1"/>
</dbReference>
<reference evidence="1" key="1">
    <citation type="submission" date="2023-03" db="EMBL/GenBank/DDBJ databases">
        <title>Chitinimonas shenzhenensis gen. nov., sp. nov., a novel member of family Burkholderiaceae isolated from activated sludge collected in Shen Zhen, China.</title>
        <authorList>
            <person name="Wang X."/>
        </authorList>
    </citation>
    <scope>NUCLEOTIDE SEQUENCE</scope>
    <source>
        <strain evidence="1">DQS-5</strain>
    </source>
</reference>
<dbReference type="CDD" id="cd16364">
    <property type="entry name" value="T3SC_I-like"/>
    <property type="match status" value="1"/>
</dbReference>
<dbReference type="Proteomes" id="UP001172778">
    <property type="component" value="Unassembled WGS sequence"/>
</dbReference>
<dbReference type="RefSeq" id="WP_284102098.1">
    <property type="nucleotide sequence ID" value="NZ_JARRAF010000024.1"/>
</dbReference>